<organism evidence="2">
    <name type="scientific">marine sediment metagenome</name>
    <dbReference type="NCBI Taxonomy" id="412755"/>
    <lineage>
        <taxon>unclassified sequences</taxon>
        <taxon>metagenomes</taxon>
        <taxon>ecological metagenomes</taxon>
    </lineage>
</organism>
<dbReference type="AlphaFoldDB" id="X1S064"/>
<feature type="non-terminal residue" evidence="2">
    <location>
        <position position="55"/>
    </location>
</feature>
<dbReference type="Gene3D" id="3.40.50.300">
    <property type="entry name" value="P-loop containing nucleotide triphosphate hydrolases"/>
    <property type="match status" value="1"/>
</dbReference>
<dbReference type="InterPro" id="IPR000795">
    <property type="entry name" value="T_Tr_GTP-bd_dom"/>
</dbReference>
<feature type="domain" description="Tr-type G" evidence="1">
    <location>
        <begin position="6"/>
        <end position="55"/>
    </location>
</feature>
<dbReference type="GO" id="GO:0003924">
    <property type="term" value="F:GTPase activity"/>
    <property type="evidence" value="ECO:0007669"/>
    <property type="project" value="InterPro"/>
</dbReference>
<accession>X1S064</accession>
<evidence type="ECO:0000313" key="2">
    <source>
        <dbReference type="EMBL" id="GAI68850.1"/>
    </source>
</evidence>
<evidence type="ECO:0000259" key="1">
    <source>
        <dbReference type="Pfam" id="PF00009"/>
    </source>
</evidence>
<dbReference type="GO" id="GO:0005525">
    <property type="term" value="F:GTP binding"/>
    <property type="evidence" value="ECO:0007669"/>
    <property type="project" value="InterPro"/>
</dbReference>
<sequence>TGSFRSTIRSIENSDISLVLIDCSKEITVQDLKIVETCIKKGVSICIIFNKIDMV</sequence>
<dbReference type="EMBL" id="BARV01045435">
    <property type="protein sequence ID" value="GAI68850.1"/>
    <property type="molecule type" value="Genomic_DNA"/>
</dbReference>
<protein>
    <recommendedName>
        <fullName evidence="1">Tr-type G domain-containing protein</fullName>
    </recommendedName>
</protein>
<dbReference type="Pfam" id="PF00009">
    <property type="entry name" value="GTP_EFTU"/>
    <property type="match status" value="1"/>
</dbReference>
<feature type="non-terminal residue" evidence="2">
    <location>
        <position position="1"/>
    </location>
</feature>
<dbReference type="InterPro" id="IPR027417">
    <property type="entry name" value="P-loop_NTPase"/>
</dbReference>
<dbReference type="SUPFAM" id="SSF52540">
    <property type="entry name" value="P-loop containing nucleoside triphosphate hydrolases"/>
    <property type="match status" value="1"/>
</dbReference>
<reference evidence="2" key="1">
    <citation type="journal article" date="2014" name="Front. Microbiol.">
        <title>High frequency of phylogenetically diverse reductive dehalogenase-homologous genes in deep subseafloor sedimentary metagenomes.</title>
        <authorList>
            <person name="Kawai M."/>
            <person name="Futagami T."/>
            <person name="Toyoda A."/>
            <person name="Takaki Y."/>
            <person name="Nishi S."/>
            <person name="Hori S."/>
            <person name="Arai W."/>
            <person name="Tsubouchi T."/>
            <person name="Morono Y."/>
            <person name="Uchiyama I."/>
            <person name="Ito T."/>
            <person name="Fujiyama A."/>
            <person name="Inagaki F."/>
            <person name="Takami H."/>
        </authorList>
    </citation>
    <scope>NUCLEOTIDE SEQUENCE</scope>
    <source>
        <strain evidence="2">Expedition CK06-06</strain>
    </source>
</reference>
<name>X1S064_9ZZZZ</name>
<comment type="caution">
    <text evidence="2">The sequence shown here is derived from an EMBL/GenBank/DDBJ whole genome shotgun (WGS) entry which is preliminary data.</text>
</comment>
<gene>
    <name evidence="2" type="ORF">S06H3_66559</name>
</gene>
<proteinExistence type="predicted"/>